<dbReference type="InterPro" id="IPR000072">
    <property type="entry name" value="PDGF/VEGF_dom"/>
</dbReference>
<dbReference type="Gene3D" id="2.10.90.10">
    <property type="entry name" value="Cystine-knot cytokines"/>
    <property type="match status" value="1"/>
</dbReference>
<dbReference type="OrthoDB" id="8878063at2759"/>
<evidence type="ECO:0000313" key="4">
    <source>
        <dbReference type="Proteomes" id="UP000198287"/>
    </source>
</evidence>
<comment type="caution">
    <text evidence="3">The sequence shown here is derived from an EMBL/GenBank/DDBJ whole genome shotgun (WGS) entry which is preliminary data.</text>
</comment>
<keyword evidence="1" id="KW-0732">Signal</keyword>
<dbReference type="GO" id="GO:0008083">
    <property type="term" value="F:growth factor activity"/>
    <property type="evidence" value="ECO:0007669"/>
    <property type="project" value="InterPro"/>
</dbReference>
<dbReference type="Pfam" id="PF00341">
    <property type="entry name" value="PDGF"/>
    <property type="match status" value="1"/>
</dbReference>
<accession>A0A226E814</accession>
<dbReference type="InterPro" id="IPR029034">
    <property type="entry name" value="Cystine-knot_cytokine"/>
</dbReference>
<organism evidence="3 4">
    <name type="scientific">Folsomia candida</name>
    <name type="common">Springtail</name>
    <dbReference type="NCBI Taxonomy" id="158441"/>
    <lineage>
        <taxon>Eukaryota</taxon>
        <taxon>Metazoa</taxon>
        <taxon>Ecdysozoa</taxon>
        <taxon>Arthropoda</taxon>
        <taxon>Hexapoda</taxon>
        <taxon>Collembola</taxon>
        <taxon>Entomobryomorpha</taxon>
        <taxon>Isotomoidea</taxon>
        <taxon>Isotomidae</taxon>
        <taxon>Proisotominae</taxon>
        <taxon>Folsomia</taxon>
    </lineage>
</organism>
<dbReference type="GO" id="GO:0016020">
    <property type="term" value="C:membrane"/>
    <property type="evidence" value="ECO:0007669"/>
    <property type="project" value="InterPro"/>
</dbReference>
<reference evidence="3 4" key="1">
    <citation type="submission" date="2015-12" db="EMBL/GenBank/DDBJ databases">
        <title>The genome of Folsomia candida.</title>
        <authorList>
            <person name="Faddeeva A."/>
            <person name="Derks M.F."/>
            <person name="Anvar Y."/>
            <person name="Smit S."/>
            <person name="Van Straalen N."/>
            <person name="Roelofs D."/>
        </authorList>
    </citation>
    <scope>NUCLEOTIDE SEQUENCE [LARGE SCALE GENOMIC DNA]</scope>
    <source>
        <strain evidence="3 4">VU population</strain>
        <tissue evidence="3">Whole body</tissue>
    </source>
</reference>
<evidence type="ECO:0000313" key="3">
    <source>
        <dbReference type="EMBL" id="OXA53127.1"/>
    </source>
</evidence>
<gene>
    <name evidence="3" type="ORF">Fcan01_12345</name>
</gene>
<sequence length="258" mass="29634">MHLRQQIITFCLIISVSWADSIHTFYRNRYPPSSEEDYYYNEDYHETIPKQDTAAFVPNPPSSDDAEGRLAREAGMCSNVNEIHRSIKALDCSKPVLKTVKLRPPAPNFAIVPSVAQVKRCAGHCNHPRSCLPSKTSTIRIPVYKFDKSNVTNKQTCVEYELLQHEECRCKCAVESHHCSKHQTYDANNCACSCKVQEEKHKCLEMQFSNMEPLRYWDDLTCECKCIPKSCGRLRVWVPSMCRCMQIPTGEEDENALF</sequence>
<feature type="chain" id="PRO_5012443432" evidence="1">
    <location>
        <begin position="20"/>
        <end position="258"/>
    </location>
</feature>
<keyword evidence="4" id="KW-1185">Reference proteome</keyword>
<feature type="signal peptide" evidence="1">
    <location>
        <begin position="1"/>
        <end position="19"/>
    </location>
</feature>
<protein>
    <submittedName>
        <fullName evidence="3">Balbiani ring protein 3</fullName>
    </submittedName>
</protein>
<name>A0A226E814_FOLCA</name>
<dbReference type="OMA" id="SCECTRI"/>
<dbReference type="PROSITE" id="PS50278">
    <property type="entry name" value="PDGF_2"/>
    <property type="match status" value="1"/>
</dbReference>
<dbReference type="SUPFAM" id="SSF57501">
    <property type="entry name" value="Cystine-knot cytokines"/>
    <property type="match status" value="1"/>
</dbReference>
<evidence type="ECO:0000259" key="2">
    <source>
        <dbReference type="PROSITE" id="PS50278"/>
    </source>
</evidence>
<dbReference type="AlphaFoldDB" id="A0A226E814"/>
<dbReference type="EMBL" id="LNIX01000006">
    <property type="protein sequence ID" value="OXA53127.1"/>
    <property type="molecule type" value="Genomic_DNA"/>
</dbReference>
<feature type="domain" description="Platelet-derived growth factor (PDGF) family profile" evidence="2">
    <location>
        <begin position="108"/>
        <end position="175"/>
    </location>
</feature>
<dbReference type="Proteomes" id="UP000198287">
    <property type="component" value="Unassembled WGS sequence"/>
</dbReference>
<proteinExistence type="predicted"/>
<evidence type="ECO:0000256" key="1">
    <source>
        <dbReference type="SAM" id="SignalP"/>
    </source>
</evidence>